<dbReference type="InterPro" id="IPR035240">
    <property type="entry name" value="SprT_Zn_ribbon"/>
</dbReference>
<accession>A0A8H9IGB8</accession>
<dbReference type="EMBL" id="BMZC01000005">
    <property type="protein sequence ID" value="GGZ63513.1"/>
    <property type="molecule type" value="Genomic_DNA"/>
</dbReference>
<dbReference type="NCBIfam" id="NF003421">
    <property type="entry name" value="PRK04860.1"/>
    <property type="match status" value="1"/>
</dbReference>
<dbReference type="InterPro" id="IPR006640">
    <property type="entry name" value="SprT-like_domain"/>
</dbReference>
<reference evidence="2" key="1">
    <citation type="journal article" date="2014" name="Int. J. Syst. Evol. Microbiol.">
        <title>Complete genome sequence of Corynebacterium casei LMG S-19264T (=DSM 44701T), isolated from a smear-ripened cheese.</title>
        <authorList>
            <consortium name="US DOE Joint Genome Institute (JGI-PGF)"/>
            <person name="Walter F."/>
            <person name="Albersmeier A."/>
            <person name="Kalinowski J."/>
            <person name="Ruckert C."/>
        </authorList>
    </citation>
    <scope>NUCLEOTIDE SEQUENCE</scope>
    <source>
        <strain evidence="2">KCTC 32337</strain>
    </source>
</reference>
<protein>
    <submittedName>
        <fullName evidence="2">Protein SprT</fullName>
    </submittedName>
</protein>
<name>A0A8H9IGB8_9ALTE</name>
<dbReference type="PANTHER" id="PTHR38773">
    <property type="entry name" value="PROTEIN SPRT"/>
    <property type="match status" value="1"/>
</dbReference>
<gene>
    <name evidence="2" type="primary">sprT</name>
    <name evidence="2" type="ORF">GCM10011274_22100</name>
</gene>
<evidence type="ECO:0000259" key="1">
    <source>
        <dbReference type="SMART" id="SM00731"/>
    </source>
</evidence>
<dbReference type="Pfam" id="PF17283">
    <property type="entry name" value="Zn_ribbon_SprT"/>
    <property type="match status" value="1"/>
</dbReference>
<organism evidence="2 3">
    <name type="scientific">Paraglaciecola chathamensis</name>
    <dbReference type="NCBI Taxonomy" id="368405"/>
    <lineage>
        <taxon>Bacteria</taxon>
        <taxon>Pseudomonadati</taxon>
        <taxon>Pseudomonadota</taxon>
        <taxon>Gammaproteobacteria</taxon>
        <taxon>Alteromonadales</taxon>
        <taxon>Alteromonadaceae</taxon>
        <taxon>Paraglaciecola</taxon>
    </lineage>
</organism>
<dbReference type="GO" id="GO:0006950">
    <property type="term" value="P:response to stress"/>
    <property type="evidence" value="ECO:0007669"/>
    <property type="project" value="UniProtKB-ARBA"/>
</dbReference>
<dbReference type="PANTHER" id="PTHR38773:SF1">
    <property type="entry name" value="PROTEIN SPRT"/>
    <property type="match status" value="1"/>
</dbReference>
<sequence length="179" mass="20431">MKPLNTPSSHQNQLNQSDLQAHVVNRVHACVQLASRSLSVDLALPTITFNQRGKIAGCARLQTNELRFNPVLLADNYQAFIDEVVPHEVSHLVAYALYGRVKPHGKEWQAIMRQVFGLNGHTYHKMDVTKVSGKRFTYQCLCGDIELSIRRHNKVLRQQQQYICRQCHKVLSFKQPTGV</sequence>
<proteinExistence type="predicted"/>
<dbReference type="Pfam" id="PF10263">
    <property type="entry name" value="SprT-like"/>
    <property type="match status" value="1"/>
</dbReference>
<dbReference type="AlphaFoldDB" id="A0A8H9IGB8"/>
<evidence type="ECO:0000313" key="3">
    <source>
        <dbReference type="Proteomes" id="UP000622604"/>
    </source>
</evidence>
<dbReference type="Proteomes" id="UP000622604">
    <property type="component" value="Unassembled WGS sequence"/>
</dbReference>
<evidence type="ECO:0000313" key="2">
    <source>
        <dbReference type="EMBL" id="GGZ63513.1"/>
    </source>
</evidence>
<comment type="caution">
    <text evidence="2">The sequence shown here is derived from an EMBL/GenBank/DDBJ whole genome shotgun (WGS) entry which is preliminary data.</text>
</comment>
<dbReference type="SMART" id="SM00731">
    <property type="entry name" value="SprT"/>
    <property type="match status" value="1"/>
</dbReference>
<reference evidence="2" key="2">
    <citation type="submission" date="2020-09" db="EMBL/GenBank/DDBJ databases">
        <authorList>
            <person name="Sun Q."/>
            <person name="Kim S."/>
        </authorList>
    </citation>
    <scope>NUCLEOTIDE SEQUENCE</scope>
    <source>
        <strain evidence="2">KCTC 32337</strain>
    </source>
</reference>
<feature type="domain" description="SprT-like" evidence="1">
    <location>
        <begin position="25"/>
        <end position="174"/>
    </location>
</feature>
<dbReference type="RefSeq" id="WP_191866020.1">
    <property type="nucleotide sequence ID" value="NZ_BMZC01000005.1"/>
</dbReference>